<comment type="caution">
    <text evidence="1">The sequence shown here is derived from an EMBL/GenBank/DDBJ whole genome shotgun (WGS) entry which is preliminary data.</text>
</comment>
<gene>
    <name evidence="1" type="ORF">B9Q04_11625</name>
</gene>
<reference evidence="1 2" key="1">
    <citation type="submission" date="2017-04" db="EMBL/GenBank/DDBJ databases">
        <title>Novel microbial lineages endemic to geothermal iron-oxide mats fill important gaps in the evolutionary history of Archaea.</title>
        <authorList>
            <person name="Jay Z.J."/>
            <person name="Beam J.P."/>
            <person name="Dlakic M."/>
            <person name="Rusch D.B."/>
            <person name="Kozubal M.A."/>
            <person name="Inskeep W.P."/>
        </authorList>
    </citation>
    <scope>NUCLEOTIDE SEQUENCE [LARGE SCALE GENOMIC DNA]</scope>
    <source>
        <strain evidence="1">BE_D</strain>
    </source>
</reference>
<evidence type="ECO:0000313" key="2">
    <source>
        <dbReference type="Proteomes" id="UP000242015"/>
    </source>
</evidence>
<dbReference type="AlphaFoldDB" id="A0A2R6C8S8"/>
<sequence length="67" mass="7262">MRIPALQRRGFGKFIATEGALHPPPHLTEWSGAVGVFPSPPEPPDKINTSLYVFSQLLPTHSHSSSA</sequence>
<dbReference type="Proteomes" id="UP000242015">
    <property type="component" value="Unassembled WGS sequence"/>
</dbReference>
<dbReference type="EMBL" id="NEXF01000282">
    <property type="protein sequence ID" value="PSO07297.1"/>
    <property type="molecule type" value="Genomic_DNA"/>
</dbReference>
<protein>
    <submittedName>
        <fullName evidence="1">Uncharacterized protein</fullName>
    </submittedName>
</protein>
<organism evidence="1 2">
    <name type="scientific">Candidatus Marsarchaeota G2 archaeon BE_D</name>
    <dbReference type="NCBI Taxonomy" id="1978158"/>
    <lineage>
        <taxon>Archaea</taxon>
        <taxon>Candidatus Marsarchaeota</taxon>
        <taxon>Candidatus Marsarchaeota group 2</taxon>
    </lineage>
</organism>
<evidence type="ECO:0000313" key="1">
    <source>
        <dbReference type="EMBL" id="PSO07297.1"/>
    </source>
</evidence>
<accession>A0A2R6C8S8</accession>
<name>A0A2R6C8S8_9ARCH</name>
<proteinExistence type="predicted"/>